<keyword evidence="5" id="KW-0519">Myristate</keyword>
<comment type="catalytic activity">
    <reaction evidence="12">
        <text>GTP + H2O = GDP + phosphate + H(+)</text>
        <dbReference type="Rhea" id="RHEA:19669"/>
        <dbReference type="ChEBI" id="CHEBI:15377"/>
        <dbReference type="ChEBI" id="CHEBI:15378"/>
        <dbReference type="ChEBI" id="CHEBI:37565"/>
        <dbReference type="ChEBI" id="CHEBI:43474"/>
        <dbReference type="ChEBI" id="CHEBI:58189"/>
        <dbReference type="EC" id="3.6.5.2"/>
    </reaction>
</comment>
<dbReference type="GO" id="GO:0015031">
    <property type="term" value="P:protein transport"/>
    <property type="evidence" value="ECO:0007669"/>
    <property type="project" value="UniProtKB-KW"/>
</dbReference>
<evidence type="ECO:0000256" key="14">
    <source>
        <dbReference type="SAM" id="MobiDB-lite"/>
    </source>
</evidence>
<evidence type="ECO:0000256" key="11">
    <source>
        <dbReference type="ARBA" id="ARBA00023288"/>
    </source>
</evidence>
<evidence type="ECO:0000256" key="13">
    <source>
        <dbReference type="PIRSR" id="PIRSR606689-1"/>
    </source>
</evidence>
<dbReference type="FunFam" id="3.40.50.300:FF:003500">
    <property type="entry name" value="ADP-ribosylation factor 1"/>
    <property type="match status" value="1"/>
</dbReference>
<evidence type="ECO:0000256" key="12">
    <source>
        <dbReference type="ARBA" id="ARBA00048098"/>
    </source>
</evidence>
<evidence type="ECO:0000256" key="9">
    <source>
        <dbReference type="ARBA" id="ARBA00023034"/>
    </source>
</evidence>
<feature type="compositionally biased region" description="Polar residues" evidence="14">
    <location>
        <begin position="1"/>
        <end position="14"/>
    </location>
</feature>
<dbReference type="InterPro" id="IPR027417">
    <property type="entry name" value="P-loop_NTPase"/>
</dbReference>
<dbReference type="GO" id="GO:0005525">
    <property type="term" value="F:GTP binding"/>
    <property type="evidence" value="ECO:0007669"/>
    <property type="project" value="UniProtKB-KW"/>
</dbReference>
<gene>
    <name evidence="15" type="ORF">TSIB3V08_LOCUS8380</name>
</gene>
<comment type="similarity">
    <text evidence="2">Belongs to the small GTPase superfamily. Arf family.</text>
</comment>
<keyword evidence="10 13" id="KW-0342">GTP-binding</keyword>
<feature type="region of interest" description="Disordered" evidence="14">
    <location>
        <begin position="1"/>
        <end position="21"/>
    </location>
</feature>
<dbReference type="InterPro" id="IPR024156">
    <property type="entry name" value="Small_GTPase_ARF"/>
</dbReference>
<keyword evidence="11" id="KW-0449">Lipoprotein</keyword>
<evidence type="ECO:0000313" key="15">
    <source>
        <dbReference type="EMBL" id="CAD7264326.1"/>
    </source>
</evidence>
<keyword evidence="9" id="KW-0333">Golgi apparatus</keyword>
<dbReference type="Gene3D" id="3.40.50.300">
    <property type="entry name" value="P-loop containing nucleotide triphosphate hydrolases"/>
    <property type="match status" value="1"/>
</dbReference>
<dbReference type="PANTHER" id="PTHR11711">
    <property type="entry name" value="ADP RIBOSYLATION FACTOR-RELATED"/>
    <property type="match status" value="1"/>
</dbReference>
<dbReference type="AlphaFoldDB" id="A0A7R9B1D2"/>
<dbReference type="SMART" id="SM00177">
    <property type="entry name" value="ARF"/>
    <property type="match status" value="1"/>
</dbReference>
<protein>
    <recommendedName>
        <fullName evidence="3">small monomeric GTPase</fullName>
        <ecNumber evidence="3">3.6.5.2</ecNumber>
    </recommendedName>
</protein>
<evidence type="ECO:0000256" key="7">
    <source>
        <dbReference type="ARBA" id="ARBA00022892"/>
    </source>
</evidence>
<evidence type="ECO:0000256" key="10">
    <source>
        <dbReference type="ARBA" id="ARBA00023134"/>
    </source>
</evidence>
<keyword evidence="8" id="KW-0653">Protein transport</keyword>
<reference evidence="15" key="1">
    <citation type="submission" date="2020-11" db="EMBL/GenBank/DDBJ databases">
        <authorList>
            <person name="Tran Van P."/>
        </authorList>
    </citation>
    <scope>NUCLEOTIDE SEQUENCE</scope>
</reference>
<name>A0A7R9B1D2_TIMSH</name>
<dbReference type="SUPFAM" id="SSF52540">
    <property type="entry name" value="P-loop containing nucleoside triphosphate hydrolases"/>
    <property type="match status" value="1"/>
</dbReference>
<evidence type="ECO:0000256" key="1">
    <source>
        <dbReference type="ARBA" id="ARBA00004444"/>
    </source>
</evidence>
<accession>A0A7R9B1D2</accession>
<dbReference type="PROSITE" id="PS51417">
    <property type="entry name" value="ARF"/>
    <property type="match status" value="1"/>
</dbReference>
<dbReference type="GO" id="GO:0016192">
    <property type="term" value="P:vesicle-mediated transport"/>
    <property type="evidence" value="ECO:0007669"/>
    <property type="project" value="UniProtKB-KW"/>
</dbReference>
<evidence type="ECO:0000256" key="4">
    <source>
        <dbReference type="ARBA" id="ARBA00022448"/>
    </source>
</evidence>
<dbReference type="InterPro" id="IPR006689">
    <property type="entry name" value="Small_GTPase_ARF/SAR"/>
</dbReference>
<dbReference type="EMBL" id="OC004306">
    <property type="protein sequence ID" value="CAD7264326.1"/>
    <property type="molecule type" value="Genomic_DNA"/>
</dbReference>
<feature type="binding site" evidence="13">
    <location>
        <begin position="76"/>
        <end position="102"/>
    </location>
    <ligand>
        <name>GTP</name>
        <dbReference type="ChEBI" id="CHEBI:37565"/>
    </ligand>
</feature>
<comment type="subcellular location">
    <subcellularLocation>
        <location evidence="1">Golgi apparatus membrane</location>
        <topology evidence="1">Lipid-anchor</topology>
        <orientation evidence="1">Cytoplasmic side</orientation>
    </subcellularLocation>
</comment>
<evidence type="ECO:0000256" key="2">
    <source>
        <dbReference type="ARBA" id="ARBA00010290"/>
    </source>
</evidence>
<sequence>MVLTDSSQRTSDSQPARRYNPTFHPAQYLDVVSVRQGLIFVVDSNDRERIGEAREELMRMLAEDELRDAVLLIFANKQVGICGGLFVTRGYGQGESGGTRADLPNAMNAAEITDKLGLHSLRNRNWYIQATCATSGDGLYEGLDWLSNQLKNANR</sequence>
<dbReference type="GO" id="GO:0000139">
    <property type="term" value="C:Golgi membrane"/>
    <property type="evidence" value="ECO:0007669"/>
    <property type="project" value="UniProtKB-SubCell"/>
</dbReference>
<dbReference type="GO" id="GO:0003925">
    <property type="term" value="F:G protein activity"/>
    <property type="evidence" value="ECO:0007669"/>
    <property type="project" value="UniProtKB-EC"/>
</dbReference>
<keyword evidence="7" id="KW-0931">ER-Golgi transport</keyword>
<evidence type="ECO:0000256" key="3">
    <source>
        <dbReference type="ARBA" id="ARBA00011984"/>
    </source>
</evidence>
<evidence type="ECO:0000256" key="5">
    <source>
        <dbReference type="ARBA" id="ARBA00022707"/>
    </source>
</evidence>
<keyword evidence="6 13" id="KW-0547">Nucleotide-binding</keyword>
<evidence type="ECO:0000256" key="6">
    <source>
        <dbReference type="ARBA" id="ARBA00022741"/>
    </source>
</evidence>
<evidence type="ECO:0000256" key="8">
    <source>
        <dbReference type="ARBA" id="ARBA00022927"/>
    </source>
</evidence>
<proteinExistence type="inferred from homology"/>
<keyword evidence="4" id="KW-0813">Transport</keyword>
<dbReference type="EC" id="3.6.5.2" evidence="3"/>
<organism evidence="15">
    <name type="scientific">Timema shepardi</name>
    <name type="common">Walking stick</name>
    <dbReference type="NCBI Taxonomy" id="629360"/>
    <lineage>
        <taxon>Eukaryota</taxon>
        <taxon>Metazoa</taxon>
        <taxon>Ecdysozoa</taxon>
        <taxon>Arthropoda</taxon>
        <taxon>Hexapoda</taxon>
        <taxon>Insecta</taxon>
        <taxon>Pterygota</taxon>
        <taxon>Neoptera</taxon>
        <taxon>Polyneoptera</taxon>
        <taxon>Phasmatodea</taxon>
        <taxon>Timematodea</taxon>
        <taxon>Timematoidea</taxon>
        <taxon>Timematidae</taxon>
        <taxon>Timema</taxon>
    </lineage>
</organism>
<dbReference type="Pfam" id="PF00025">
    <property type="entry name" value="Arf"/>
    <property type="match status" value="2"/>
</dbReference>